<sequence>MDAVQHEALVHFLRLGSRTLTHLTAAMARQSFTLLKSTDPDVRLAAQNMLDNLSAISTELDQQWQGMATLLGVHLQSGNLPFLEEVQMSSVDE</sequence>
<dbReference type="Proteomes" id="UP000185766">
    <property type="component" value="Unassembled WGS sequence"/>
</dbReference>
<dbReference type="EMBL" id="FOAS01000002">
    <property type="protein sequence ID" value="SEK44605.1"/>
    <property type="molecule type" value="Genomic_DNA"/>
</dbReference>
<proteinExistence type="predicted"/>
<dbReference type="AlphaFoldDB" id="A0A1H7H913"/>
<gene>
    <name evidence="1" type="ORF">SAMN05216214_102265</name>
</gene>
<protein>
    <submittedName>
        <fullName evidence="1">Uncharacterized protein</fullName>
    </submittedName>
</protein>
<evidence type="ECO:0000313" key="1">
    <source>
        <dbReference type="EMBL" id="SEK44605.1"/>
    </source>
</evidence>
<name>A0A1H7H913_9GAMM</name>
<keyword evidence="2" id="KW-1185">Reference proteome</keyword>
<dbReference type="STRING" id="1429083.GCA_001885685_01935"/>
<accession>A0A1H7H913</accession>
<reference evidence="1 2" key="1">
    <citation type="submission" date="2016-10" db="EMBL/GenBank/DDBJ databases">
        <authorList>
            <person name="de Groot N.N."/>
        </authorList>
    </citation>
    <scope>NUCLEOTIDE SEQUENCE [LARGE SCALE GENOMIC DNA]</scope>
    <source>
        <strain evidence="1 2">JCM 19513</strain>
    </source>
</reference>
<dbReference type="RefSeq" id="WP_074864902.1">
    <property type="nucleotide sequence ID" value="NZ_FOAS01000002.1"/>
</dbReference>
<evidence type="ECO:0000313" key="2">
    <source>
        <dbReference type="Proteomes" id="UP000185766"/>
    </source>
</evidence>
<organism evidence="1 2">
    <name type="scientific">Atopomonas hussainii</name>
    <dbReference type="NCBI Taxonomy" id="1429083"/>
    <lineage>
        <taxon>Bacteria</taxon>
        <taxon>Pseudomonadati</taxon>
        <taxon>Pseudomonadota</taxon>
        <taxon>Gammaproteobacteria</taxon>
        <taxon>Pseudomonadales</taxon>
        <taxon>Pseudomonadaceae</taxon>
        <taxon>Atopomonas</taxon>
    </lineage>
</organism>